<proteinExistence type="predicted"/>
<dbReference type="OrthoDB" id="250454at2157"/>
<dbReference type="SUPFAM" id="SSF50022">
    <property type="entry name" value="ISP domain"/>
    <property type="match status" value="1"/>
</dbReference>
<feature type="region of interest" description="Disordered" evidence="5">
    <location>
        <begin position="38"/>
        <end position="73"/>
    </location>
</feature>
<reference evidence="7 10" key="2">
    <citation type="submission" date="2018-07" db="EMBL/GenBank/DDBJ databases">
        <title>Genome sequences of Haloplanus aerogenes JCM 16430T.</title>
        <authorList>
            <person name="Kim Y.B."/>
            <person name="Roh S.W."/>
        </authorList>
    </citation>
    <scope>NUCLEOTIDE SEQUENCE [LARGE SCALE GENOMIC DNA]</scope>
    <source>
        <strain evidence="7 10">JCM 16430</strain>
    </source>
</reference>
<sequence>MDESVRVTLEDGDESDVVRIRGTADEVTVGDATFRFDIGGPDAEQGEPDGGIVVDGAADADAEVEPEPKADENDRRYVAPADAVPDRGTLRFEATAGRRRVDGILQRLDDEGIVAWENSCPHKPEVQLDRGLGALIDGDQLVCHEHGARFNCDDGYCTRGPCRGRSLSPIDVTVRDGDVFLTDDRFEAGQRLD</sequence>
<keyword evidence="3" id="KW-0408">Iron</keyword>
<evidence type="ECO:0000256" key="1">
    <source>
        <dbReference type="ARBA" id="ARBA00022714"/>
    </source>
</evidence>
<evidence type="ECO:0000313" key="9">
    <source>
        <dbReference type="Proteomes" id="UP000277326"/>
    </source>
</evidence>
<dbReference type="Pfam" id="PF00355">
    <property type="entry name" value="Rieske"/>
    <property type="match status" value="1"/>
</dbReference>
<evidence type="ECO:0000256" key="4">
    <source>
        <dbReference type="ARBA" id="ARBA00023014"/>
    </source>
</evidence>
<name>A0A3M0CSW7_9EURY</name>
<feature type="domain" description="Rieske" evidence="6">
    <location>
        <begin position="75"/>
        <end position="181"/>
    </location>
</feature>
<evidence type="ECO:0000256" key="5">
    <source>
        <dbReference type="SAM" id="MobiDB-lite"/>
    </source>
</evidence>
<dbReference type="KEGG" id="haer:DU502_17015"/>
<evidence type="ECO:0000256" key="3">
    <source>
        <dbReference type="ARBA" id="ARBA00023004"/>
    </source>
</evidence>
<protein>
    <submittedName>
        <fullName evidence="7">(2Fe-2S)-binding protein</fullName>
    </submittedName>
    <submittedName>
        <fullName evidence="8">Nitrite reductase/ring-hydroxylating ferredoxin subunit</fullName>
    </submittedName>
</protein>
<dbReference type="Proteomes" id="UP000277326">
    <property type="component" value="Unassembled WGS sequence"/>
</dbReference>
<keyword evidence="2" id="KW-0479">Metal-binding</keyword>
<dbReference type="CDD" id="cd03467">
    <property type="entry name" value="Rieske"/>
    <property type="match status" value="1"/>
</dbReference>
<organism evidence="8 9">
    <name type="scientific">Haloplanus aerogenes</name>
    <dbReference type="NCBI Taxonomy" id="660522"/>
    <lineage>
        <taxon>Archaea</taxon>
        <taxon>Methanobacteriati</taxon>
        <taxon>Methanobacteriota</taxon>
        <taxon>Stenosarchaea group</taxon>
        <taxon>Halobacteria</taxon>
        <taxon>Halobacteriales</taxon>
        <taxon>Haloferacaceae</taxon>
        <taxon>Haloplanus</taxon>
    </lineage>
</organism>
<dbReference type="PANTHER" id="PTHR40261:SF1">
    <property type="entry name" value="RIESKE DOMAIN-CONTAINING PROTEIN"/>
    <property type="match status" value="1"/>
</dbReference>
<dbReference type="AlphaFoldDB" id="A0A3M0CSW7"/>
<evidence type="ECO:0000259" key="6">
    <source>
        <dbReference type="PROSITE" id="PS51296"/>
    </source>
</evidence>
<keyword evidence="1" id="KW-0001">2Fe-2S</keyword>
<dbReference type="RefSeq" id="WP_121921845.1">
    <property type="nucleotide sequence ID" value="NZ_CP034145.1"/>
</dbReference>
<gene>
    <name evidence="8" type="ORF">ATH50_3296</name>
    <name evidence="7" type="ORF">DU502_17015</name>
</gene>
<evidence type="ECO:0000256" key="2">
    <source>
        <dbReference type="ARBA" id="ARBA00022723"/>
    </source>
</evidence>
<keyword evidence="4" id="KW-0411">Iron-sulfur</keyword>
<dbReference type="InterPro" id="IPR017941">
    <property type="entry name" value="Rieske_2Fe-2S"/>
</dbReference>
<dbReference type="GO" id="GO:0046872">
    <property type="term" value="F:metal ion binding"/>
    <property type="evidence" value="ECO:0007669"/>
    <property type="project" value="UniProtKB-KW"/>
</dbReference>
<accession>A0A3M0CSW7</accession>
<reference evidence="8" key="3">
    <citation type="submission" date="2018-10" db="EMBL/GenBank/DDBJ databases">
        <authorList>
            <person name="Whitman W."/>
            <person name="Huntemann M."/>
            <person name="Clum A."/>
            <person name="Pillay M."/>
            <person name="Palaniappan K."/>
            <person name="Varghese N."/>
            <person name="Mikhailova N."/>
            <person name="Stamatis D."/>
            <person name="Reddy T."/>
            <person name="Daum C."/>
            <person name="Shapiro N."/>
            <person name="Ivanova N."/>
            <person name="Kyrpides N."/>
            <person name="Woyke T."/>
        </authorList>
    </citation>
    <scope>NUCLEOTIDE SEQUENCE</scope>
    <source>
        <strain evidence="8">CGMCC 1.10124</strain>
    </source>
</reference>
<dbReference type="PROSITE" id="PS51296">
    <property type="entry name" value="RIESKE"/>
    <property type="match status" value="1"/>
</dbReference>
<dbReference type="Proteomes" id="UP000282007">
    <property type="component" value="Chromosome"/>
</dbReference>
<dbReference type="EMBL" id="REFS01000007">
    <property type="protein sequence ID" value="RMB12624.1"/>
    <property type="molecule type" value="Genomic_DNA"/>
</dbReference>
<dbReference type="GO" id="GO:0051537">
    <property type="term" value="F:2 iron, 2 sulfur cluster binding"/>
    <property type="evidence" value="ECO:0007669"/>
    <property type="project" value="UniProtKB-KW"/>
</dbReference>
<dbReference type="PANTHER" id="PTHR40261">
    <property type="match status" value="1"/>
</dbReference>
<reference evidence="8 9" key="1">
    <citation type="journal article" date="2015" name="Stand. Genomic Sci.">
        <title>Genomic Encyclopedia of Bacterial and Archaeal Type Strains, Phase III: the genomes of soil and plant-associated and newly described type strains.</title>
        <authorList>
            <person name="Whitman W.B."/>
            <person name="Woyke T."/>
            <person name="Klenk H.P."/>
            <person name="Zhou Y."/>
            <person name="Lilburn T.G."/>
            <person name="Beck B.J."/>
            <person name="De Vos P."/>
            <person name="Vandamme P."/>
            <person name="Eisen J.A."/>
            <person name="Garrity G."/>
            <person name="Hugenholtz P."/>
            <person name="Kyrpides N.C."/>
        </authorList>
    </citation>
    <scope>NUCLEOTIDE SEQUENCE [LARGE SCALE GENOMIC DNA]</scope>
    <source>
        <strain evidence="8 9">CGMCC 1.10124</strain>
    </source>
</reference>
<dbReference type="InterPro" id="IPR036922">
    <property type="entry name" value="Rieske_2Fe-2S_sf"/>
</dbReference>
<dbReference type="Gene3D" id="2.102.10.10">
    <property type="entry name" value="Rieske [2Fe-2S] iron-sulphur domain"/>
    <property type="match status" value="1"/>
</dbReference>
<evidence type="ECO:0000313" key="10">
    <source>
        <dbReference type="Proteomes" id="UP000282007"/>
    </source>
</evidence>
<evidence type="ECO:0000313" key="7">
    <source>
        <dbReference type="EMBL" id="AZH26971.1"/>
    </source>
</evidence>
<dbReference type="GeneID" id="38473023"/>
<evidence type="ECO:0000313" key="8">
    <source>
        <dbReference type="EMBL" id="RMB12624.1"/>
    </source>
</evidence>
<keyword evidence="10" id="KW-1185">Reference proteome</keyword>
<dbReference type="EMBL" id="CP034145">
    <property type="protein sequence ID" value="AZH26971.1"/>
    <property type="molecule type" value="Genomic_DNA"/>
</dbReference>